<dbReference type="WBParaSite" id="MhA1_Contig534.frz3.gene4">
    <property type="protein sequence ID" value="MhA1_Contig534.frz3.gene4"/>
    <property type="gene ID" value="MhA1_Contig534.frz3.gene4"/>
</dbReference>
<keyword evidence="1" id="KW-1185">Reference proteome</keyword>
<reference evidence="2" key="1">
    <citation type="submission" date="2016-11" db="UniProtKB">
        <authorList>
            <consortium name="WormBaseParasite"/>
        </authorList>
    </citation>
    <scope>IDENTIFICATION</scope>
</reference>
<protein>
    <submittedName>
        <fullName evidence="2">Uncharacterized protein</fullName>
    </submittedName>
</protein>
<proteinExistence type="predicted"/>
<dbReference type="Proteomes" id="UP000095281">
    <property type="component" value="Unplaced"/>
</dbReference>
<evidence type="ECO:0000313" key="2">
    <source>
        <dbReference type="WBParaSite" id="MhA1_Contig534.frz3.gene4"/>
    </source>
</evidence>
<sequence>MSNVQCAQCDHIPGCNSDSFFESQLFCLEKNVKKWKAKKGMRVCEKGSCFIGVDKIEMGMMQGCGKCSEQHKLNKCLNCSTPYCNVVTKLSHVKCYHLTSNHQPYEKKVKTCHPTYNSCYVARDIFWRG</sequence>
<name>A0A1I8BTK7_MELHA</name>
<dbReference type="AlphaFoldDB" id="A0A1I8BTK7"/>
<organism evidence="1 2">
    <name type="scientific">Meloidogyne hapla</name>
    <name type="common">Root-knot nematode worm</name>
    <dbReference type="NCBI Taxonomy" id="6305"/>
    <lineage>
        <taxon>Eukaryota</taxon>
        <taxon>Metazoa</taxon>
        <taxon>Ecdysozoa</taxon>
        <taxon>Nematoda</taxon>
        <taxon>Chromadorea</taxon>
        <taxon>Rhabditida</taxon>
        <taxon>Tylenchina</taxon>
        <taxon>Tylenchomorpha</taxon>
        <taxon>Tylenchoidea</taxon>
        <taxon>Meloidogynidae</taxon>
        <taxon>Meloidogyninae</taxon>
        <taxon>Meloidogyne</taxon>
    </lineage>
</organism>
<accession>A0A1I8BTK7</accession>
<evidence type="ECO:0000313" key="1">
    <source>
        <dbReference type="Proteomes" id="UP000095281"/>
    </source>
</evidence>